<feature type="transmembrane region" description="Helical" evidence="2">
    <location>
        <begin position="129"/>
        <end position="148"/>
    </location>
</feature>
<dbReference type="InterPro" id="IPR026046">
    <property type="entry name" value="UBIAD1"/>
</dbReference>
<sequence>MKPIIISDQPAPQMKAIRFIKYLLFSASIIPCLEAAAIAAKVTQVNINWFLLVTFAIFIAQVGGDYLYFYFTHYHTDQRDAHTKIFAGWKPLFTDVLLKPEHTLFAGFACLFAALVIGLFFYVQLGNMVLVLAAVGGAVAIFFTPLMLRGLKEPVIFVTFGPLVVLGAYYVLTRHLSWQPVLVSLPGAFLVTLVAYFKSARFDVQDMGSGRVVLNVNRNTIWWLAGLAYLTLICLAAARVVPIWSLLALLTVPFAFLLSVKISHQQKVVDYLWATVYSLIVYVATGLLICLGFLIV</sequence>
<accession>A0A0P6XN58</accession>
<feature type="transmembrane region" description="Helical" evidence="2">
    <location>
        <begin position="104"/>
        <end position="123"/>
    </location>
</feature>
<feature type="transmembrane region" description="Helical" evidence="2">
    <location>
        <begin position="244"/>
        <end position="260"/>
    </location>
</feature>
<evidence type="ECO:0000313" key="4">
    <source>
        <dbReference type="Proteomes" id="UP000050430"/>
    </source>
</evidence>
<feature type="transmembrane region" description="Helical" evidence="2">
    <location>
        <begin position="178"/>
        <end position="199"/>
    </location>
</feature>
<protein>
    <recommendedName>
        <fullName evidence="5">Ubiquinone biosynthesis protein UbiA</fullName>
    </recommendedName>
</protein>
<name>A0A0P6XN58_9CHLR</name>
<dbReference type="GO" id="GO:0042371">
    <property type="term" value="P:vitamin K biosynthetic process"/>
    <property type="evidence" value="ECO:0007669"/>
    <property type="project" value="TreeGrafter"/>
</dbReference>
<feature type="transmembrane region" description="Helical" evidence="2">
    <location>
        <begin position="155"/>
        <end position="172"/>
    </location>
</feature>
<dbReference type="GO" id="GO:0009234">
    <property type="term" value="P:menaquinone biosynthetic process"/>
    <property type="evidence" value="ECO:0007669"/>
    <property type="project" value="TreeGrafter"/>
</dbReference>
<dbReference type="STRING" id="229920.ADM99_04325"/>
<dbReference type="PANTHER" id="PTHR13929:SF0">
    <property type="entry name" value="UBIA PRENYLTRANSFERASE DOMAIN-CONTAINING PROTEIN 1"/>
    <property type="match status" value="1"/>
</dbReference>
<dbReference type="CDD" id="cd13962">
    <property type="entry name" value="PT_UbiA_UBIAD1"/>
    <property type="match status" value="1"/>
</dbReference>
<feature type="transmembrane region" description="Helical" evidence="2">
    <location>
        <begin position="220"/>
        <end position="238"/>
    </location>
</feature>
<keyword evidence="2" id="KW-1133">Transmembrane helix</keyword>
<feature type="transmembrane region" description="Helical" evidence="2">
    <location>
        <begin position="272"/>
        <end position="295"/>
    </location>
</feature>
<proteinExistence type="predicted"/>
<gene>
    <name evidence="3" type="ORF">ADM99_04325</name>
</gene>
<keyword evidence="1" id="KW-0808">Transferase</keyword>
<keyword evidence="2" id="KW-0472">Membrane</keyword>
<dbReference type="EMBL" id="LGCK01000006">
    <property type="protein sequence ID" value="KPL73428.1"/>
    <property type="molecule type" value="Genomic_DNA"/>
</dbReference>
<dbReference type="AlphaFoldDB" id="A0A0P6XN58"/>
<reference evidence="3 4" key="1">
    <citation type="submission" date="2015-07" db="EMBL/GenBank/DDBJ databases">
        <title>Genome sequence of Leptolinea tardivitalis DSM 16556.</title>
        <authorList>
            <person name="Hemp J."/>
            <person name="Ward L.M."/>
            <person name="Pace L.A."/>
            <person name="Fischer W.W."/>
        </authorList>
    </citation>
    <scope>NUCLEOTIDE SEQUENCE [LARGE SCALE GENOMIC DNA]</scope>
    <source>
        <strain evidence="3 4">YMTK-2</strain>
    </source>
</reference>
<evidence type="ECO:0000256" key="2">
    <source>
        <dbReference type="SAM" id="Phobius"/>
    </source>
</evidence>
<dbReference type="PANTHER" id="PTHR13929">
    <property type="entry name" value="1,4-DIHYDROXY-2-NAPHTHOATE OCTAPRENYLTRANSFERASE"/>
    <property type="match status" value="1"/>
</dbReference>
<evidence type="ECO:0008006" key="5">
    <source>
        <dbReference type="Google" id="ProtNLM"/>
    </source>
</evidence>
<dbReference type="GO" id="GO:0004659">
    <property type="term" value="F:prenyltransferase activity"/>
    <property type="evidence" value="ECO:0007669"/>
    <property type="project" value="InterPro"/>
</dbReference>
<evidence type="ECO:0000256" key="1">
    <source>
        <dbReference type="ARBA" id="ARBA00022679"/>
    </source>
</evidence>
<keyword evidence="2" id="KW-0812">Transmembrane</keyword>
<keyword evidence="4" id="KW-1185">Reference proteome</keyword>
<dbReference type="OrthoDB" id="506376at2"/>
<organism evidence="3 4">
    <name type="scientific">Leptolinea tardivitalis</name>
    <dbReference type="NCBI Taxonomy" id="229920"/>
    <lineage>
        <taxon>Bacteria</taxon>
        <taxon>Bacillati</taxon>
        <taxon>Chloroflexota</taxon>
        <taxon>Anaerolineae</taxon>
        <taxon>Anaerolineales</taxon>
        <taxon>Anaerolineaceae</taxon>
        <taxon>Leptolinea</taxon>
    </lineage>
</organism>
<evidence type="ECO:0000313" key="3">
    <source>
        <dbReference type="EMBL" id="KPL73428.1"/>
    </source>
</evidence>
<dbReference type="Proteomes" id="UP000050430">
    <property type="component" value="Unassembled WGS sequence"/>
</dbReference>
<feature type="transmembrane region" description="Helical" evidence="2">
    <location>
        <begin position="49"/>
        <end position="71"/>
    </location>
</feature>
<dbReference type="RefSeq" id="WP_062421857.1">
    <property type="nucleotide sequence ID" value="NZ_BBYA01000009.1"/>
</dbReference>
<comment type="caution">
    <text evidence="3">The sequence shown here is derived from an EMBL/GenBank/DDBJ whole genome shotgun (WGS) entry which is preliminary data.</text>
</comment>